<feature type="transmembrane region" description="Helical" evidence="1">
    <location>
        <begin position="27"/>
        <end position="45"/>
    </location>
</feature>
<proteinExistence type="predicted"/>
<reference evidence="3" key="1">
    <citation type="submission" date="2017-12" db="EMBL/GenBank/DDBJ databases">
        <title>The genome sequence of Pantoea sp. 596.</title>
        <authorList>
            <person name="Gao J."/>
            <person name="Mao X."/>
            <person name="Sun J."/>
        </authorList>
    </citation>
    <scope>NUCLEOTIDE SEQUENCE [LARGE SCALE GENOMIC DNA]</scope>
    <source>
        <strain evidence="3">596</strain>
    </source>
</reference>
<protein>
    <submittedName>
        <fullName evidence="2">Uncharacterized protein</fullName>
    </submittedName>
</protein>
<comment type="caution">
    <text evidence="2">The sequence shown here is derived from an EMBL/GenBank/DDBJ whole genome shotgun (WGS) entry which is preliminary data.</text>
</comment>
<keyword evidence="3" id="KW-1185">Reference proteome</keyword>
<sequence>MHRLVLFHEQATDFIYASLNLKLFNKIIQINIKIIITHVVLWISLTNTKFHIMEFKIKNHTKS</sequence>
<name>A0ABX4SN70_9GAMM</name>
<accession>A0ABX4SN70</accession>
<evidence type="ECO:0000313" key="3">
    <source>
        <dbReference type="Proteomes" id="UP000234296"/>
    </source>
</evidence>
<dbReference type="Proteomes" id="UP000234296">
    <property type="component" value="Unassembled WGS sequence"/>
</dbReference>
<evidence type="ECO:0000313" key="2">
    <source>
        <dbReference type="EMBL" id="PLR19946.1"/>
    </source>
</evidence>
<evidence type="ECO:0000256" key="1">
    <source>
        <dbReference type="SAM" id="Phobius"/>
    </source>
</evidence>
<keyword evidence="1" id="KW-0812">Transmembrane</keyword>
<keyword evidence="1" id="KW-1133">Transmembrane helix</keyword>
<organism evidence="2 3">
    <name type="scientific">Pantoea endophytica</name>
    <dbReference type="NCBI Taxonomy" id="92488"/>
    <lineage>
        <taxon>Bacteria</taxon>
        <taxon>Pseudomonadati</taxon>
        <taxon>Pseudomonadota</taxon>
        <taxon>Gammaproteobacteria</taxon>
        <taxon>Enterobacterales</taxon>
        <taxon>Erwiniaceae</taxon>
        <taxon>Pantoea</taxon>
    </lineage>
</organism>
<gene>
    <name evidence="2" type="ORF">PZBJ_23890</name>
</gene>
<dbReference type="EMBL" id="PJRT01000033">
    <property type="protein sequence ID" value="PLR19946.1"/>
    <property type="molecule type" value="Genomic_DNA"/>
</dbReference>
<keyword evidence="1" id="KW-0472">Membrane</keyword>